<dbReference type="RefSeq" id="WP_237966227.1">
    <property type="nucleotide sequence ID" value="NZ_JAKNHQ010000001.1"/>
</dbReference>
<dbReference type="SFLD" id="SFLDG01135">
    <property type="entry name" value="C1.5.6:_HAD__Beta-PGM__Phospha"/>
    <property type="match status" value="1"/>
</dbReference>
<dbReference type="InterPro" id="IPR023198">
    <property type="entry name" value="PGP-like_dom2"/>
</dbReference>
<dbReference type="Gene3D" id="1.10.150.240">
    <property type="entry name" value="Putative phosphatase, domain 2"/>
    <property type="match status" value="1"/>
</dbReference>
<dbReference type="Pfam" id="PF00702">
    <property type="entry name" value="Hydrolase"/>
    <property type="match status" value="1"/>
</dbReference>
<name>A0ABS9MG23_9FIRM</name>
<keyword evidence="1" id="KW-0378">Hydrolase</keyword>
<comment type="caution">
    <text evidence="1">The sequence shown here is derived from an EMBL/GenBank/DDBJ whole genome shotgun (WGS) entry which is preliminary data.</text>
</comment>
<dbReference type="PANTHER" id="PTHR43434:SF1">
    <property type="entry name" value="PHOSPHOGLYCOLATE PHOSPHATASE"/>
    <property type="match status" value="1"/>
</dbReference>
<dbReference type="Gene3D" id="3.40.50.1000">
    <property type="entry name" value="HAD superfamily/HAD-like"/>
    <property type="match status" value="1"/>
</dbReference>
<evidence type="ECO:0000313" key="1">
    <source>
        <dbReference type="EMBL" id="MCG4609404.1"/>
    </source>
</evidence>
<proteinExistence type="predicted"/>
<evidence type="ECO:0000313" key="2">
    <source>
        <dbReference type="Proteomes" id="UP001298681"/>
    </source>
</evidence>
<dbReference type="EMBL" id="JAKNHQ010000001">
    <property type="protein sequence ID" value="MCG4609404.1"/>
    <property type="molecule type" value="Genomic_DNA"/>
</dbReference>
<dbReference type="NCBIfam" id="TIGR01509">
    <property type="entry name" value="HAD-SF-IA-v3"/>
    <property type="match status" value="1"/>
</dbReference>
<keyword evidence="2" id="KW-1185">Reference proteome</keyword>
<sequence length="221" mass="24591">MYRACIFDLDGTLANTLYSIANFSNRALRACGYPTIAPEDFRKIVGDGADTQMRRMLTRVKGAFTEEELSHLRIIYDGYYAADPTDRIQPYDGMMDTLQQLHAKGIRLAVLSNKPHAWTVSIIQTMFGDKLFDCYYGQRAGIPKKPAPDGALRIAEELGVPAKECLYIGDTNTDMKTGAAAGMDTAGALWGFRDRRELEENHAVYILEKPTELLGIVLGDK</sequence>
<dbReference type="Proteomes" id="UP001298681">
    <property type="component" value="Unassembled WGS sequence"/>
</dbReference>
<protein>
    <submittedName>
        <fullName evidence="1">HAD family hydrolase</fullName>
    </submittedName>
</protein>
<accession>A0ABS9MG23</accession>
<dbReference type="SUPFAM" id="SSF56784">
    <property type="entry name" value="HAD-like"/>
    <property type="match status" value="1"/>
</dbReference>
<organism evidence="1 2">
    <name type="scientific">Anaeromassilibacillus senegalensis</name>
    <dbReference type="NCBI Taxonomy" id="1673717"/>
    <lineage>
        <taxon>Bacteria</taxon>
        <taxon>Bacillati</taxon>
        <taxon>Bacillota</taxon>
        <taxon>Clostridia</taxon>
        <taxon>Eubacteriales</taxon>
        <taxon>Acutalibacteraceae</taxon>
        <taxon>Anaeromassilibacillus</taxon>
    </lineage>
</organism>
<reference evidence="1 2" key="1">
    <citation type="submission" date="2022-01" db="EMBL/GenBank/DDBJ databases">
        <title>Collection of gut derived symbiotic bacterial strains cultured from healthy donors.</title>
        <authorList>
            <person name="Lin H."/>
            <person name="Kohout C."/>
            <person name="Waligurski E."/>
            <person name="Pamer E.G."/>
        </authorList>
    </citation>
    <scope>NUCLEOTIDE SEQUENCE [LARGE SCALE GENOMIC DNA]</scope>
    <source>
        <strain evidence="1 2">DFI.7.58</strain>
    </source>
</reference>
<dbReference type="InterPro" id="IPR023214">
    <property type="entry name" value="HAD_sf"/>
</dbReference>
<dbReference type="InterPro" id="IPR050155">
    <property type="entry name" value="HAD-like_hydrolase_sf"/>
</dbReference>
<dbReference type="SFLD" id="SFLDS00003">
    <property type="entry name" value="Haloacid_Dehalogenase"/>
    <property type="match status" value="1"/>
</dbReference>
<dbReference type="InterPro" id="IPR036412">
    <property type="entry name" value="HAD-like_sf"/>
</dbReference>
<dbReference type="NCBIfam" id="TIGR01549">
    <property type="entry name" value="HAD-SF-IA-v1"/>
    <property type="match status" value="1"/>
</dbReference>
<gene>
    <name evidence="1" type="ORF">L0P57_00385</name>
</gene>
<dbReference type="PANTHER" id="PTHR43434">
    <property type="entry name" value="PHOSPHOGLYCOLATE PHOSPHATASE"/>
    <property type="match status" value="1"/>
</dbReference>
<dbReference type="SFLD" id="SFLDG01129">
    <property type="entry name" value="C1.5:_HAD__Beta-PGM__Phosphata"/>
    <property type="match status" value="1"/>
</dbReference>
<dbReference type="InterPro" id="IPR006439">
    <property type="entry name" value="HAD-SF_hydro_IA"/>
</dbReference>
<dbReference type="GO" id="GO:0016787">
    <property type="term" value="F:hydrolase activity"/>
    <property type="evidence" value="ECO:0007669"/>
    <property type="project" value="UniProtKB-KW"/>
</dbReference>